<organism evidence="3">
    <name type="scientific">uncultured spirochete</name>
    <dbReference type="NCBI Taxonomy" id="156406"/>
    <lineage>
        <taxon>Bacteria</taxon>
        <taxon>Pseudomonadati</taxon>
        <taxon>Spirochaetota</taxon>
        <taxon>Spirochaetia</taxon>
        <taxon>Spirochaetales</taxon>
        <taxon>environmental samples</taxon>
    </lineage>
</organism>
<dbReference type="EMBL" id="FWDM01000001">
    <property type="protein sequence ID" value="SLM09723.1"/>
    <property type="molecule type" value="Genomic_DNA"/>
</dbReference>
<evidence type="ECO:0000256" key="2">
    <source>
        <dbReference type="SAM" id="Phobius"/>
    </source>
</evidence>
<keyword evidence="2" id="KW-1133">Transmembrane helix</keyword>
<keyword evidence="2" id="KW-0472">Membrane</keyword>
<feature type="transmembrane region" description="Helical" evidence="2">
    <location>
        <begin position="138"/>
        <end position="161"/>
    </location>
</feature>
<feature type="transmembrane region" description="Helical" evidence="2">
    <location>
        <begin position="109"/>
        <end position="132"/>
    </location>
</feature>
<sequence>MAIKEKKQRYFEYFTYLKTSINLAYRPSKLLDYSLKHSFTTLLFNSITLISIFSLTIVIVLALFNSEYSIENQIKISFAMFLISLLYLPGVLTSILFKNKILKTALKASFFICINIIVFYLSIPIFSLIIFFKSEIYFFYYAYLFLCIIIFFIYIIILPILYSKGNNHRIINILLSIVIALSFNISVSFIIKNQNNNIAESIDPIFYELRSNNLLERSRYDYLQDTGNIIINSVNKYLKNDNIKYLEELGLEEKPLLLLKESLLELEKKIHFRTNKQLITTSIEAADILRNIISQTSRITELSDELPQSIQKGIAYINDGKELIEKNQKIVNEDMTKINTILDKINNHLKDITTTEYNQMLKESTKLNNDIININLDIKKIDALLKNADAELETTDQYIEYLNKKNSVIKEITILIEEYEKNINDRIKAVKKIEQIYKLKNVFYFFP</sequence>
<evidence type="ECO:0000313" key="3">
    <source>
        <dbReference type="EMBL" id="SLM09723.1"/>
    </source>
</evidence>
<protein>
    <submittedName>
        <fullName evidence="3">Uncharacterized protein</fullName>
    </submittedName>
</protein>
<feature type="transmembrane region" description="Helical" evidence="2">
    <location>
        <begin position="42"/>
        <end position="64"/>
    </location>
</feature>
<feature type="transmembrane region" description="Helical" evidence="2">
    <location>
        <begin position="173"/>
        <end position="191"/>
    </location>
</feature>
<keyword evidence="1" id="KW-0175">Coiled coil</keyword>
<accession>A0A3P3XG01</accession>
<proteinExistence type="predicted"/>
<feature type="transmembrane region" description="Helical" evidence="2">
    <location>
        <begin position="76"/>
        <end position="97"/>
    </location>
</feature>
<name>A0A3P3XG01_9SPIR</name>
<evidence type="ECO:0000256" key="1">
    <source>
        <dbReference type="SAM" id="Coils"/>
    </source>
</evidence>
<keyword evidence="2" id="KW-0812">Transmembrane</keyword>
<reference evidence="3" key="1">
    <citation type="submission" date="2017-02" db="EMBL/GenBank/DDBJ databases">
        <authorList>
            <person name="Regsiter A."/>
            <person name="William W."/>
        </authorList>
    </citation>
    <scope>NUCLEOTIDE SEQUENCE</scope>
    <source>
        <strain evidence="3">Bib</strain>
    </source>
</reference>
<feature type="coiled-coil region" evidence="1">
    <location>
        <begin position="402"/>
        <end position="436"/>
    </location>
</feature>
<gene>
    <name evidence="3" type="ORF">SPIROBIBN47_10018</name>
</gene>
<dbReference type="AlphaFoldDB" id="A0A3P3XG01"/>